<comment type="caution">
    <text evidence="1">The sequence shown here is derived from an EMBL/GenBank/DDBJ whole genome shotgun (WGS) entry which is preliminary data.</text>
</comment>
<gene>
    <name evidence="1" type="ORF">J3Q64DRAFT_1825258</name>
</gene>
<organism evidence="1 2">
    <name type="scientific">Phycomyces blakesleeanus</name>
    <dbReference type="NCBI Taxonomy" id="4837"/>
    <lineage>
        <taxon>Eukaryota</taxon>
        <taxon>Fungi</taxon>
        <taxon>Fungi incertae sedis</taxon>
        <taxon>Mucoromycota</taxon>
        <taxon>Mucoromycotina</taxon>
        <taxon>Mucoromycetes</taxon>
        <taxon>Mucorales</taxon>
        <taxon>Phycomycetaceae</taxon>
        <taxon>Phycomyces</taxon>
    </lineage>
</organism>
<reference evidence="1 2" key="1">
    <citation type="submission" date="2024-04" db="EMBL/GenBank/DDBJ databases">
        <title>Symmetric and asymmetric DNA N6-adenine methylation regulates different biological responses in Mucorales.</title>
        <authorList>
            <consortium name="Lawrence Berkeley National Laboratory"/>
            <person name="Lax C."/>
            <person name="Mondo S.J."/>
            <person name="Osorio-Concepcion M."/>
            <person name="Muszewska A."/>
            <person name="Corrochano-Luque M."/>
            <person name="Gutierrez G."/>
            <person name="Riley R."/>
            <person name="Lipzen A."/>
            <person name="Guo J."/>
            <person name="Hundley H."/>
            <person name="Amirebrahimi M."/>
            <person name="Ng V."/>
            <person name="Lorenzo-Gutierrez D."/>
            <person name="Binder U."/>
            <person name="Yang J."/>
            <person name="Song Y."/>
            <person name="Canovas D."/>
            <person name="Navarro E."/>
            <person name="Freitag M."/>
            <person name="Gabaldon T."/>
            <person name="Grigoriev I.V."/>
            <person name="Corrochano L.M."/>
            <person name="Nicolas F.E."/>
            <person name="Garre V."/>
        </authorList>
    </citation>
    <scope>NUCLEOTIDE SEQUENCE [LARGE SCALE GENOMIC DNA]</scope>
    <source>
        <strain evidence="1 2">L51</strain>
    </source>
</reference>
<evidence type="ECO:0000313" key="1">
    <source>
        <dbReference type="EMBL" id="KAL0077415.1"/>
    </source>
</evidence>
<proteinExistence type="predicted"/>
<dbReference type="Proteomes" id="UP001448207">
    <property type="component" value="Unassembled WGS sequence"/>
</dbReference>
<keyword evidence="2" id="KW-1185">Reference proteome</keyword>
<evidence type="ECO:0000313" key="2">
    <source>
        <dbReference type="Proteomes" id="UP001448207"/>
    </source>
</evidence>
<name>A0ABR3AME8_PHYBL</name>
<accession>A0ABR3AME8</accession>
<protein>
    <submittedName>
        <fullName evidence="1">Uncharacterized protein</fullName>
    </submittedName>
</protein>
<dbReference type="EMBL" id="JBCLYO010000028">
    <property type="protein sequence ID" value="KAL0077415.1"/>
    <property type="molecule type" value="Genomic_DNA"/>
</dbReference>
<sequence>MAQLQGFIFGVWRFLQHRFIIIVFLLSSRFISGTFYISANLQLLIHSYRDGVEWCSVIGTTLRRKERSNVFSVLFIGKARNASASTPRIAKVTIVGVLLALSGISPESNLKVREKSVGNSISHWFFWQDNPKRGGDHPRGCCKVRSQDCLTQVPLPVTMATYFQ</sequence>